<protein>
    <submittedName>
        <fullName evidence="2">Uncharacterized protein</fullName>
    </submittedName>
</protein>
<reference evidence="2" key="2">
    <citation type="submission" date="2019-01" db="UniProtKB">
        <authorList>
            <consortium name="EnsemblPlants"/>
        </authorList>
    </citation>
    <scope>IDENTIFICATION</scope>
    <source>
        <strain evidence="2">cv. Heinz 1706</strain>
    </source>
</reference>
<keyword evidence="1" id="KW-0472">Membrane</keyword>
<evidence type="ECO:0000313" key="3">
    <source>
        <dbReference type="Proteomes" id="UP000004994"/>
    </source>
</evidence>
<proteinExistence type="predicted"/>
<sequence length="56" mass="6735">MLYGYIYLPPQSFIVAFDDYLLLSVPSVVFSECYTFFFNQSFVCFIVVVLKRFYFF</sequence>
<name>A0A3Q7I2R8_SOLLC</name>
<dbReference type="Proteomes" id="UP000004994">
    <property type="component" value="Chromosome 9"/>
</dbReference>
<dbReference type="InParanoid" id="A0A3Q7I2R8"/>
<dbReference type="EnsemblPlants" id="Solyc09g042330.1.1">
    <property type="protein sequence ID" value="Solyc09g042330.1.1.1"/>
    <property type="gene ID" value="Solyc09g042330.1"/>
</dbReference>
<keyword evidence="1" id="KW-0812">Transmembrane</keyword>
<feature type="transmembrane region" description="Helical" evidence="1">
    <location>
        <begin position="20"/>
        <end position="50"/>
    </location>
</feature>
<reference evidence="2" key="1">
    <citation type="journal article" date="2012" name="Nature">
        <title>The tomato genome sequence provides insights into fleshy fruit evolution.</title>
        <authorList>
            <consortium name="Tomato Genome Consortium"/>
        </authorList>
    </citation>
    <scope>NUCLEOTIDE SEQUENCE [LARGE SCALE GENOMIC DNA]</scope>
    <source>
        <strain evidence="2">cv. Heinz 1706</strain>
    </source>
</reference>
<evidence type="ECO:0000256" key="1">
    <source>
        <dbReference type="SAM" id="Phobius"/>
    </source>
</evidence>
<evidence type="ECO:0000313" key="2">
    <source>
        <dbReference type="EnsemblPlants" id="Solyc09g042330.1.1.1"/>
    </source>
</evidence>
<dbReference type="AlphaFoldDB" id="A0A3Q7I2R8"/>
<accession>A0A3Q7I2R8</accession>
<keyword evidence="1" id="KW-1133">Transmembrane helix</keyword>
<organism evidence="2">
    <name type="scientific">Solanum lycopersicum</name>
    <name type="common">Tomato</name>
    <name type="synonym">Lycopersicon esculentum</name>
    <dbReference type="NCBI Taxonomy" id="4081"/>
    <lineage>
        <taxon>Eukaryota</taxon>
        <taxon>Viridiplantae</taxon>
        <taxon>Streptophyta</taxon>
        <taxon>Embryophyta</taxon>
        <taxon>Tracheophyta</taxon>
        <taxon>Spermatophyta</taxon>
        <taxon>Magnoliopsida</taxon>
        <taxon>eudicotyledons</taxon>
        <taxon>Gunneridae</taxon>
        <taxon>Pentapetalae</taxon>
        <taxon>asterids</taxon>
        <taxon>lamiids</taxon>
        <taxon>Solanales</taxon>
        <taxon>Solanaceae</taxon>
        <taxon>Solanoideae</taxon>
        <taxon>Solaneae</taxon>
        <taxon>Solanum</taxon>
        <taxon>Solanum subgen. Lycopersicon</taxon>
    </lineage>
</organism>
<keyword evidence="3" id="KW-1185">Reference proteome</keyword>
<dbReference type="PaxDb" id="4081-Solyc09g042330.1.1"/>
<dbReference type="Gramene" id="Solyc09g042330.1.1">
    <property type="protein sequence ID" value="Solyc09g042330.1.1.1"/>
    <property type="gene ID" value="Solyc09g042330.1"/>
</dbReference>